<sequence length="395" mass="42683">MLPSLFVAVPLMGAGSVGAGISDTVRLSTATPSNLEGVGTAAAEGPSRWRQRTQRRRQRTEELLESISDGGLAPSLRFEDVDVPALEFPTIDWERHSAVDPMIPGKEVRGLRKRAQVEAFYHVLTGILDSIYAEESDVKTTVIDAGCGAGNLAVSIAGLLADADSIYSNRSVEVLAVDTNERALDRLSARSALLDLPPGMLRTCCADLADRELIRSAIEDSGDHQHHRAVVVSLHACGAASDMAMELAYACNDAPFVLCPCCTAKSLTARVQDGKTDQNASFQRSGATSDITYPRSSWLRSKLSERRLEKKYEVLAKVADVGLGPQTPSEQRAHQRRAKRVVELDRLMSAAERRGDGQRYYVRLARIHDARVYGKGEVLIGSPEGGAVASALAMI</sequence>
<evidence type="ECO:0000256" key="2">
    <source>
        <dbReference type="SAM" id="SignalP"/>
    </source>
</evidence>
<reference evidence="4 5" key="1">
    <citation type="journal article" date="2012" name="Genome Biol.">
        <title>Genome and low-iron response of an oceanic diatom adapted to chronic iron limitation.</title>
        <authorList>
            <person name="Lommer M."/>
            <person name="Specht M."/>
            <person name="Roy A.S."/>
            <person name="Kraemer L."/>
            <person name="Andreson R."/>
            <person name="Gutowska M.A."/>
            <person name="Wolf J."/>
            <person name="Bergner S.V."/>
            <person name="Schilhabel M.B."/>
            <person name="Klostermeier U.C."/>
            <person name="Beiko R.G."/>
            <person name="Rosenstiel P."/>
            <person name="Hippler M."/>
            <person name="Laroche J."/>
        </authorList>
    </citation>
    <scope>NUCLEOTIDE SEQUENCE [LARGE SCALE GENOMIC DNA]</scope>
    <source>
        <strain evidence="4 5">CCMP1005</strain>
    </source>
</reference>
<feature type="domain" description="Methyltransferase" evidence="3">
    <location>
        <begin position="112"/>
        <end position="265"/>
    </location>
</feature>
<proteinExistence type="predicted"/>
<dbReference type="OMA" id="PCCTAKS"/>
<evidence type="ECO:0000313" key="4">
    <source>
        <dbReference type="EMBL" id="EJK69028.1"/>
    </source>
</evidence>
<dbReference type="AlphaFoldDB" id="K0SRS9"/>
<keyword evidence="2" id="KW-0732">Signal</keyword>
<dbReference type="GO" id="GO:0005737">
    <property type="term" value="C:cytoplasm"/>
    <property type="evidence" value="ECO:0007669"/>
    <property type="project" value="TreeGrafter"/>
</dbReference>
<name>K0SRS9_THAOC</name>
<feature type="signal peptide" evidence="2">
    <location>
        <begin position="1"/>
        <end position="19"/>
    </location>
</feature>
<dbReference type="EMBL" id="AGNL01010565">
    <property type="protein sequence ID" value="EJK69028.1"/>
    <property type="molecule type" value="Genomic_DNA"/>
</dbReference>
<evidence type="ECO:0000313" key="5">
    <source>
        <dbReference type="Proteomes" id="UP000266841"/>
    </source>
</evidence>
<dbReference type="InterPro" id="IPR029063">
    <property type="entry name" value="SAM-dependent_MTases_sf"/>
</dbReference>
<keyword evidence="5" id="KW-1185">Reference proteome</keyword>
<organism evidence="4 5">
    <name type="scientific">Thalassiosira oceanica</name>
    <name type="common">Marine diatom</name>
    <dbReference type="NCBI Taxonomy" id="159749"/>
    <lineage>
        <taxon>Eukaryota</taxon>
        <taxon>Sar</taxon>
        <taxon>Stramenopiles</taxon>
        <taxon>Ochrophyta</taxon>
        <taxon>Bacillariophyta</taxon>
        <taxon>Coscinodiscophyceae</taxon>
        <taxon>Thalassiosirophycidae</taxon>
        <taxon>Thalassiosirales</taxon>
        <taxon>Thalassiosiraceae</taxon>
        <taxon>Thalassiosira</taxon>
    </lineage>
</organism>
<feature type="region of interest" description="Disordered" evidence="1">
    <location>
        <begin position="36"/>
        <end position="62"/>
    </location>
</feature>
<gene>
    <name evidence="4" type="ORF">THAOC_09757</name>
</gene>
<feature type="chain" id="PRO_5003837992" description="Methyltransferase domain-containing protein" evidence="2">
    <location>
        <begin position="20"/>
        <end position="395"/>
    </location>
</feature>
<dbReference type="Proteomes" id="UP000266841">
    <property type="component" value="Unassembled WGS sequence"/>
</dbReference>
<dbReference type="Gene3D" id="3.40.50.150">
    <property type="entry name" value="Vaccinia Virus protein VP39"/>
    <property type="match status" value="1"/>
</dbReference>
<protein>
    <recommendedName>
        <fullName evidence="3">Methyltransferase domain-containing protein</fullName>
    </recommendedName>
</protein>
<feature type="compositionally biased region" description="Basic residues" evidence="1">
    <location>
        <begin position="49"/>
        <end position="58"/>
    </location>
</feature>
<dbReference type="OrthoDB" id="207002at2759"/>
<dbReference type="SUPFAM" id="SSF53335">
    <property type="entry name" value="S-adenosyl-L-methionine-dependent methyltransferases"/>
    <property type="match status" value="1"/>
</dbReference>
<dbReference type="Pfam" id="PF13679">
    <property type="entry name" value="Methyltransf_32"/>
    <property type="match status" value="1"/>
</dbReference>
<dbReference type="InterPro" id="IPR025714">
    <property type="entry name" value="Methyltranfer_dom"/>
</dbReference>
<evidence type="ECO:0000256" key="1">
    <source>
        <dbReference type="SAM" id="MobiDB-lite"/>
    </source>
</evidence>
<evidence type="ECO:0000259" key="3">
    <source>
        <dbReference type="Pfam" id="PF13679"/>
    </source>
</evidence>
<dbReference type="PANTHER" id="PTHR13369">
    <property type="match status" value="1"/>
</dbReference>
<accession>K0SRS9</accession>
<dbReference type="eggNOG" id="ENOG502RD83">
    <property type="taxonomic scope" value="Eukaryota"/>
</dbReference>
<comment type="caution">
    <text evidence="4">The sequence shown here is derived from an EMBL/GenBank/DDBJ whole genome shotgun (WGS) entry which is preliminary data.</text>
</comment>
<dbReference type="PANTHER" id="PTHR13369:SF0">
    <property type="entry name" value="GLUTATHIONE S-TRANSFERASE C-TERMINAL DOMAIN-CONTAINING PROTEIN"/>
    <property type="match status" value="1"/>
</dbReference>